<comment type="similarity">
    <text evidence="7">Belongs to the class I-like SAM-binding methyltransferase superfamily. TrmB family.</text>
</comment>
<comment type="function">
    <text evidence="2 7">Catalyzes the formation of N(7)-methylguanine at position 46 (m7G46) in tRNA.</text>
</comment>
<dbReference type="InterPro" id="IPR029063">
    <property type="entry name" value="SAM-dependent_MTases_sf"/>
</dbReference>
<evidence type="ECO:0000256" key="2">
    <source>
        <dbReference type="ARBA" id="ARBA00003015"/>
    </source>
</evidence>
<keyword evidence="5 7" id="KW-0949">S-adenosyl-L-methionine</keyword>
<dbReference type="UniPathway" id="UPA00989"/>
<comment type="catalytic activity">
    <reaction evidence="1 7">
        <text>guanosine(46) in tRNA + S-adenosyl-L-methionine = N(7)-methylguanosine(46) in tRNA + S-adenosyl-L-homocysteine</text>
        <dbReference type="Rhea" id="RHEA:42708"/>
        <dbReference type="Rhea" id="RHEA-COMP:10188"/>
        <dbReference type="Rhea" id="RHEA-COMP:10189"/>
        <dbReference type="ChEBI" id="CHEBI:57856"/>
        <dbReference type="ChEBI" id="CHEBI:59789"/>
        <dbReference type="ChEBI" id="CHEBI:74269"/>
        <dbReference type="ChEBI" id="CHEBI:74480"/>
        <dbReference type="EC" id="2.1.1.33"/>
    </reaction>
</comment>
<keyword evidence="4 7" id="KW-0808">Transferase</keyword>
<keyword evidence="3 7" id="KW-0489">Methyltransferase</keyword>
<comment type="pathway">
    <text evidence="7">tRNA modification; N(7)-methylguanine-tRNA biosynthesis.</text>
</comment>
<dbReference type="GO" id="GO:0043527">
    <property type="term" value="C:tRNA methyltransferase complex"/>
    <property type="evidence" value="ECO:0007669"/>
    <property type="project" value="TreeGrafter"/>
</dbReference>
<dbReference type="EMBL" id="LS483254">
    <property type="protein sequence ID" value="SQD92658.1"/>
    <property type="molecule type" value="Genomic_DNA"/>
</dbReference>
<gene>
    <name evidence="7 8" type="primary">trmB</name>
    <name evidence="8" type="ORF">BARAN1_0634</name>
</gene>
<dbReference type="PANTHER" id="PTHR23417">
    <property type="entry name" value="3-DEOXY-D-MANNO-OCTULOSONIC-ACID TRANSFERASE/TRNA GUANINE-N 7 - -METHYLTRANSFERASE"/>
    <property type="match status" value="1"/>
</dbReference>
<evidence type="ECO:0000313" key="9">
    <source>
        <dbReference type="Proteomes" id="UP000249818"/>
    </source>
</evidence>
<feature type="binding site" evidence="7">
    <location>
        <position position="63"/>
    </location>
    <ligand>
        <name>S-adenosyl-L-methionine</name>
        <dbReference type="ChEBI" id="CHEBI:59789"/>
    </ligand>
</feature>
<keyword evidence="9" id="KW-1185">Reference proteome</keyword>
<dbReference type="KEGG" id="bana:BARAN1_0634"/>
<feature type="binding site" evidence="7">
    <location>
        <position position="117"/>
    </location>
    <ligand>
        <name>substrate</name>
    </ligand>
</feature>
<dbReference type="Gene3D" id="3.40.50.150">
    <property type="entry name" value="Vaccinia Virus protein VP39"/>
    <property type="match status" value="1"/>
</dbReference>
<dbReference type="Pfam" id="PF02390">
    <property type="entry name" value="Methyltransf_4"/>
    <property type="match status" value="1"/>
</dbReference>
<evidence type="ECO:0000313" key="8">
    <source>
        <dbReference type="EMBL" id="SQD92658.1"/>
    </source>
</evidence>
<proteinExistence type="inferred from homology"/>
<dbReference type="SUPFAM" id="SSF53335">
    <property type="entry name" value="S-adenosyl-L-methionine-dependent methyltransferases"/>
    <property type="match status" value="1"/>
</dbReference>
<dbReference type="GO" id="GO:0008176">
    <property type="term" value="F:tRNA (guanine(46)-N7)-methyltransferase activity"/>
    <property type="evidence" value="ECO:0007669"/>
    <property type="project" value="UniProtKB-UniRule"/>
</dbReference>
<protein>
    <recommendedName>
        <fullName evidence="7">tRNA (guanine-N(7)-)-methyltransferase</fullName>
        <ecNumber evidence="7">2.1.1.33</ecNumber>
    </recommendedName>
    <alternativeName>
        <fullName evidence="7">tRNA (guanine(46)-N(7))-methyltransferase</fullName>
    </alternativeName>
    <alternativeName>
        <fullName evidence="7">tRNA(m7G46)-methyltransferase</fullName>
    </alternativeName>
</protein>
<organism evidence="8 9">
    <name type="scientific">Candidatus Bipolaricaulis anaerobius</name>
    <dbReference type="NCBI Taxonomy" id="2026885"/>
    <lineage>
        <taxon>Bacteria</taxon>
        <taxon>Candidatus Bipolaricaulota</taxon>
        <taxon>Candidatus Bipolaricaulia</taxon>
        <taxon>Candidatus Bipolaricaulales</taxon>
        <taxon>Candidatus Bipolaricaulaceae</taxon>
        <taxon>Candidatus Bipolaricaulis</taxon>
    </lineage>
</organism>
<evidence type="ECO:0000256" key="1">
    <source>
        <dbReference type="ARBA" id="ARBA00000142"/>
    </source>
</evidence>
<evidence type="ECO:0000256" key="6">
    <source>
        <dbReference type="ARBA" id="ARBA00022694"/>
    </source>
</evidence>
<accession>A0A2X3KVQ2</accession>
<reference evidence="9" key="1">
    <citation type="submission" date="2018-05" db="EMBL/GenBank/DDBJ databases">
        <authorList>
            <person name="Hao L."/>
        </authorList>
    </citation>
    <scope>NUCLEOTIDE SEQUENCE [LARGE SCALE GENOMIC DNA]</scope>
</reference>
<name>A0A2X3KVQ2_9BACT</name>
<feature type="binding site" evidence="7">
    <location>
        <position position="149"/>
    </location>
    <ligand>
        <name>substrate</name>
    </ligand>
</feature>
<sequence length="313" mass="34472">MYAWGVDFARYLVHPERWEELPPEWDLLFARPAQLAVEIGFGNGEFLCEAAHAHPELNWVGFETSLTCIVKAGRKLARAGAEHVRLARVDGRFALRELFPDESVERVVLHFPCPWPKRSHAERRVMDEGFARTLAAILRPAGRFELTTDVLRYAEDAAGDLAAMGFRVAGPEAVAAGGPGTRYEAKWRREGRPIWHLRAERGRKGSTLRIAEGMMPHVRVHQSVSGDAVARLGGLKEAWPGGAFVIKEAYLSPRGAALLRAFSTDEGFEQQYFLALVPEDGATLVKLDGAAVPFRTPAVKRSVAAVAAALEGR</sequence>
<dbReference type="PROSITE" id="PS51625">
    <property type="entry name" value="SAM_MT_TRMB"/>
    <property type="match status" value="1"/>
</dbReference>
<keyword evidence="6 7" id="KW-0819">tRNA processing</keyword>
<dbReference type="InterPro" id="IPR003358">
    <property type="entry name" value="tRNA_(Gua-N-7)_MeTrfase_Trmb"/>
</dbReference>
<dbReference type="CDD" id="cd02440">
    <property type="entry name" value="AdoMet_MTases"/>
    <property type="match status" value="1"/>
</dbReference>
<evidence type="ECO:0000256" key="3">
    <source>
        <dbReference type="ARBA" id="ARBA00022603"/>
    </source>
</evidence>
<dbReference type="HAMAP" id="MF_01057">
    <property type="entry name" value="tRNA_methyltr_TrmB"/>
    <property type="match status" value="1"/>
</dbReference>
<evidence type="ECO:0000256" key="5">
    <source>
        <dbReference type="ARBA" id="ARBA00022691"/>
    </source>
</evidence>
<feature type="binding site" evidence="7">
    <location>
        <begin position="181"/>
        <end position="184"/>
    </location>
    <ligand>
        <name>substrate</name>
    </ligand>
</feature>
<feature type="binding site" evidence="7">
    <location>
        <position position="90"/>
    </location>
    <ligand>
        <name>S-adenosyl-L-methionine</name>
        <dbReference type="ChEBI" id="CHEBI:59789"/>
    </ligand>
</feature>
<feature type="binding site" evidence="7">
    <location>
        <position position="38"/>
    </location>
    <ligand>
        <name>S-adenosyl-L-methionine</name>
        <dbReference type="ChEBI" id="CHEBI:59789"/>
    </ligand>
</feature>
<dbReference type="InterPro" id="IPR055361">
    <property type="entry name" value="tRNA_methyltr_TrmB_bact"/>
</dbReference>
<dbReference type="PANTHER" id="PTHR23417:SF14">
    <property type="entry name" value="PENTACOTRIPEPTIDE-REPEAT REGION OF PRORP DOMAIN-CONTAINING PROTEIN"/>
    <property type="match status" value="1"/>
</dbReference>
<evidence type="ECO:0000256" key="4">
    <source>
        <dbReference type="ARBA" id="ARBA00022679"/>
    </source>
</evidence>
<comment type="caution">
    <text evidence="7">Lacks conserved residue(s) required for the propagation of feature annotation.</text>
</comment>
<dbReference type="AlphaFoldDB" id="A0A2X3KVQ2"/>
<dbReference type="Proteomes" id="UP000249818">
    <property type="component" value="Chromosome BARAN1"/>
</dbReference>
<evidence type="ECO:0000256" key="7">
    <source>
        <dbReference type="HAMAP-Rule" id="MF_01057"/>
    </source>
</evidence>
<dbReference type="EC" id="2.1.1.33" evidence="7"/>